<feature type="transmembrane region" description="Helical" evidence="2">
    <location>
        <begin position="123"/>
        <end position="146"/>
    </location>
</feature>
<accession>A0AA38H4N8</accession>
<proteinExistence type="predicted"/>
<sequence>MGAHTVISAAINSNRQQQQQQAASQHSARPDQWSPSIPHLRQIEEEQRLHDLQDQRQRQTSYGVTSSSSSASALVSPPLHTAKESQAVPDWRDEEDEDELEPYEVEEVYEPIIDVTWRYMSRMYLLVPVFTMLVFIGLVLLVTYAWPPSRREREGGQSYPHAILPWPFLTGLFASVTVQALRVPVWVVVSWLPLSPRLVTLASTIIHTILHELLRLATLPMIRPSPTSGFHSSYYLGLGWSAAEAAWGIVQGWDQLALYEDVMRPEEGKVIGLGLEEDGREGMEEVMSEGSEGEMDEAELERRVEILERMRARRDLEQVIGQPFPNIPFPFHLLWRLDTLLLNLGLTLILSAYYFNSYPIYRHTPFPMPGDKAGLIDALSRPPRPAHQQSEYLWVVWGLVVLLHVAVSLVWKVVGRVGIGAVTWGGLIVSLGSVFAGLGGWGGLV</sequence>
<evidence type="ECO:0000256" key="2">
    <source>
        <dbReference type="SAM" id="Phobius"/>
    </source>
</evidence>
<keyword evidence="2" id="KW-0472">Membrane</keyword>
<feature type="transmembrane region" description="Helical" evidence="2">
    <location>
        <begin position="166"/>
        <end position="189"/>
    </location>
</feature>
<evidence type="ECO:0000256" key="1">
    <source>
        <dbReference type="SAM" id="MobiDB-lite"/>
    </source>
</evidence>
<name>A0AA38H4N8_9TREE</name>
<dbReference type="Proteomes" id="UP001164286">
    <property type="component" value="Unassembled WGS sequence"/>
</dbReference>
<gene>
    <name evidence="3" type="ORF">MKK02DRAFT_38744</name>
</gene>
<protein>
    <submittedName>
        <fullName evidence="3">Uncharacterized protein</fullName>
    </submittedName>
</protein>
<feature type="compositionally biased region" description="Low complexity" evidence="1">
    <location>
        <begin position="8"/>
        <end position="27"/>
    </location>
</feature>
<feature type="compositionally biased region" description="Low complexity" evidence="1">
    <location>
        <begin position="58"/>
        <end position="79"/>
    </location>
</feature>
<feature type="compositionally biased region" description="Acidic residues" evidence="1">
    <location>
        <begin position="92"/>
        <end position="101"/>
    </location>
</feature>
<keyword evidence="2" id="KW-1133">Transmembrane helix</keyword>
<keyword evidence="2" id="KW-0812">Transmembrane</keyword>
<feature type="region of interest" description="Disordered" evidence="1">
    <location>
        <begin position="1"/>
        <end position="101"/>
    </location>
</feature>
<dbReference type="GeneID" id="77729464"/>
<reference evidence="3" key="1">
    <citation type="journal article" date="2022" name="G3 (Bethesda)">
        <title>High quality genome of the basidiomycete yeast Dioszegia hungarica PDD-24b-2 isolated from cloud water.</title>
        <authorList>
            <person name="Jarrige D."/>
            <person name="Haridas S."/>
            <person name="Bleykasten-Grosshans C."/>
            <person name="Joly M."/>
            <person name="Nadalig T."/>
            <person name="Sancelme M."/>
            <person name="Vuilleumier S."/>
            <person name="Grigoriev I.V."/>
            <person name="Amato P."/>
            <person name="Bringel F."/>
        </authorList>
    </citation>
    <scope>NUCLEOTIDE SEQUENCE</scope>
    <source>
        <strain evidence="3">PDD-24b-2</strain>
    </source>
</reference>
<dbReference type="RefSeq" id="XP_052943850.1">
    <property type="nucleotide sequence ID" value="XM_053090259.1"/>
</dbReference>
<evidence type="ECO:0000313" key="4">
    <source>
        <dbReference type="Proteomes" id="UP001164286"/>
    </source>
</evidence>
<dbReference type="EMBL" id="JAKWFO010000008">
    <property type="protein sequence ID" value="KAI9634073.1"/>
    <property type="molecule type" value="Genomic_DNA"/>
</dbReference>
<dbReference type="AlphaFoldDB" id="A0AA38H4N8"/>
<organism evidence="3 4">
    <name type="scientific">Dioszegia hungarica</name>
    <dbReference type="NCBI Taxonomy" id="4972"/>
    <lineage>
        <taxon>Eukaryota</taxon>
        <taxon>Fungi</taxon>
        <taxon>Dikarya</taxon>
        <taxon>Basidiomycota</taxon>
        <taxon>Agaricomycotina</taxon>
        <taxon>Tremellomycetes</taxon>
        <taxon>Tremellales</taxon>
        <taxon>Bulleribasidiaceae</taxon>
        <taxon>Dioszegia</taxon>
    </lineage>
</organism>
<comment type="caution">
    <text evidence="3">The sequence shown here is derived from an EMBL/GenBank/DDBJ whole genome shotgun (WGS) entry which is preliminary data.</text>
</comment>
<feature type="transmembrane region" description="Helical" evidence="2">
    <location>
        <begin position="392"/>
        <end position="414"/>
    </location>
</feature>
<keyword evidence="4" id="KW-1185">Reference proteome</keyword>
<feature type="transmembrane region" description="Helical" evidence="2">
    <location>
        <begin position="333"/>
        <end position="355"/>
    </location>
</feature>
<feature type="transmembrane region" description="Helical" evidence="2">
    <location>
        <begin position="421"/>
        <end position="444"/>
    </location>
</feature>
<evidence type="ECO:0000313" key="3">
    <source>
        <dbReference type="EMBL" id="KAI9634073.1"/>
    </source>
</evidence>
<feature type="compositionally biased region" description="Basic and acidic residues" evidence="1">
    <location>
        <begin position="41"/>
        <end position="57"/>
    </location>
</feature>